<name>A0AC35GL70_9BILA</name>
<organism evidence="1 2">
    <name type="scientific">Panagrolaimus sp. PS1159</name>
    <dbReference type="NCBI Taxonomy" id="55785"/>
    <lineage>
        <taxon>Eukaryota</taxon>
        <taxon>Metazoa</taxon>
        <taxon>Ecdysozoa</taxon>
        <taxon>Nematoda</taxon>
        <taxon>Chromadorea</taxon>
        <taxon>Rhabditida</taxon>
        <taxon>Tylenchina</taxon>
        <taxon>Panagrolaimomorpha</taxon>
        <taxon>Panagrolaimoidea</taxon>
        <taxon>Panagrolaimidae</taxon>
        <taxon>Panagrolaimus</taxon>
    </lineage>
</organism>
<proteinExistence type="predicted"/>
<dbReference type="WBParaSite" id="PS1159_v2.g6547.t1">
    <property type="protein sequence ID" value="PS1159_v2.g6547.t1"/>
    <property type="gene ID" value="PS1159_v2.g6547"/>
</dbReference>
<protein>
    <submittedName>
        <fullName evidence="2">HMG box domain-containing protein</fullName>
    </submittedName>
</protein>
<sequence length="126" mass="14428">MQLLPFSQNVYLLLNQSTAYSFCSFKMARSVKAIAAKKAKAALSGKVTKPKPPQNAYNLWYRENRDTIIKEKRLKNLGKAARAAWKKLEDKSKWEEMAKEDKERYQREMNEHSGNNGQSASAGEDQ</sequence>
<accession>A0AC35GL70</accession>
<evidence type="ECO:0000313" key="2">
    <source>
        <dbReference type="WBParaSite" id="PS1159_v2.g6547.t1"/>
    </source>
</evidence>
<evidence type="ECO:0000313" key="1">
    <source>
        <dbReference type="Proteomes" id="UP000887580"/>
    </source>
</evidence>
<reference evidence="2" key="1">
    <citation type="submission" date="2022-11" db="UniProtKB">
        <authorList>
            <consortium name="WormBaseParasite"/>
        </authorList>
    </citation>
    <scope>IDENTIFICATION</scope>
</reference>
<dbReference type="Proteomes" id="UP000887580">
    <property type="component" value="Unplaced"/>
</dbReference>